<keyword evidence="4" id="KW-1185">Reference proteome</keyword>
<dbReference type="SUPFAM" id="SSF82171">
    <property type="entry name" value="DPP6 N-terminal domain-like"/>
    <property type="match status" value="1"/>
</dbReference>
<accession>A0A6C1B1R0</accession>
<dbReference type="EMBL" id="CP048836">
    <property type="protein sequence ID" value="QID16855.1"/>
    <property type="molecule type" value="Genomic_DNA"/>
</dbReference>
<reference evidence="3 4" key="1">
    <citation type="submission" date="2020-02" db="EMBL/GenBank/DDBJ databases">
        <title>Nitrogenibacter mangrovi gen. nov., sp. nov. isolated from mangrove sediment, a denitrifying betaproteobacterium.</title>
        <authorList>
            <person name="Liao H."/>
            <person name="Tian Y."/>
        </authorList>
    </citation>
    <scope>NUCLEOTIDE SEQUENCE [LARGE SCALE GENOMIC DNA]</scope>
    <source>
        <strain evidence="3 4">M9-3-2</strain>
    </source>
</reference>
<organism evidence="3 4">
    <name type="scientific">Nitrogeniibacter mangrovi</name>
    <dbReference type="NCBI Taxonomy" id="2016596"/>
    <lineage>
        <taxon>Bacteria</taxon>
        <taxon>Pseudomonadati</taxon>
        <taxon>Pseudomonadota</taxon>
        <taxon>Betaproteobacteria</taxon>
        <taxon>Rhodocyclales</taxon>
        <taxon>Zoogloeaceae</taxon>
        <taxon>Nitrogeniibacter</taxon>
    </lineage>
</organism>
<evidence type="ECO:0000313" key="4">
    <source>
        <dbReference type="Proteomes" id="UP000501991"/>
    </source>
</evidence>
<feature type="region of interest" description="Disordered" evidence="1">
    <location>
        <begin position="55"/>
        <end position="76"/>
    </location>
</feature>
<dbReference type="Pfam" id="PF18582">
    <property type="entry name" value="HZS_alpha"/>
    <property type="match status" value="1"/>
</dbReference>
<evidence type="ECO:0000259" key="2">
    <source>
        <dbReference type="Pfam" id="PF18582"/>
    </source>
</evidence>
<gene>
    <name evidence="3" type="ORF">G3580_03920</name>
</gene>
<feature type="domain" description="Hydrazine synthase alpha subunit middle" evidence="2">
    <location>
        <begin position="567"/>
        <end position="630"/>
    </location>
</feature>
<dbReference type="RefSeq" id="WP_173764025.1">
    <property type="nucleotide sequence ID" value="NZ_CP048836.1"/>
</dbReference>
<sequence length="1272" mass="141178">MIGFLVPGDGAAATDTTTPLIWVEVDLDRTPSRYQGEQMDHPDICVTLPEVNNRQNNGLPADNVRSNGLSGPGRLMRRDRTGKVSVLYDCAGQICTPTDPRLSPDGTKVAFTIYRGTQWQHECGSGNLTLAGKGAGANIAIVDLVTGKTSEWPFVPGRHDLTPVIINQGGALKVMFSSDRAQEFEPVLRGVTPRGDPNLQNYIADLDGSDVHRVGTHDFVSFYGGFQLRDGRILASCAQWLHDLVFRGDGQVYTNYPSTVQNMWWTCAVDPWGGSQESPFGAHYQGKALHFINQLSDGRILVGEYYRGNYQNGFGNIWAWSPAPFTVEGVPVSEARKPVNDALLPRDLVNLTPWASSEDQYSRWDAAHAAWQGRVRDPFGLPGDALGFVWCRGVCNNQGGWRPDGMDARVEFGPHAKRQPQRVRSPVDAAGNPVGLEIGIYKLPADKLPSKDYRHDPVMMVDKPGVAEYGAIYGGPYVDVYGQAMPDSAPQPRSADGACYLQIASQRSETTNFDVRHGQYRWGHDERSPVFGKELPGVSAADVKYIRIARLIPNAHRLPASRQWTSMWGVRTEILGDAPVAADGSVRIRVPCEAPWLLSGLNADHEVIKRDMMPQSLRAGTTLTCGGCHNHGDKAPQPVFARSLAAKGPAVDLSGPGRAQPEYTRDIVPILERRCVACHSGRAPAGGIDFNDRDDRDGMSTWRMLLMDYPQVSNPRPVRVSPEYRGKRQYYLDRPQASWLINGDYAAGSGLYWYFRNRRTDYRSNAASDADYDYDEAHPHVEATPAEIATVRDWIDTGAYRDPRAATTAPRGAQRRVPTSAPTLMPVAADIKSSPPSTEVASDPPLAHQPPGFVSFDLRPTKVGRGQNPWMYFQGTWHIRDERWFDPHGVDFQVAYARRQHLPPHPRLLVTLHPSAMGNGYVGQAFAPPAFADFELRNQDAQIHSPKADRWTEWWTYSRDGVGYPGRRLAGSIEALVARYPQIDVRDKGFILAGSSMGGGGAVVQSMILPAPWRSRIAYVTAAIGGVMPRLKPDNYRHLWPPDSGATRHLWDAIDFSIQARSDPIVRNLHYRHRFSSNDPFFTKDGVNEQMPFVNICEAERISCEATWVQAGHAPYERGVKMPSITDFEVPEQDVTLDRAFPAITHSTGNFPLTAAERLDTTRYPRGHYNLGIVWNHAQIVDDAEQIVFPLRYVRHTGFGGGIPDQPESVTVSVTPRRARHFRFHEGEILHWSWDDGAMSGTAVVKEGTVTVDRIPLTAGAPYKRLRIFRSK</sequence>
<dbReference type="Proteomes" id="UP000501991">
    <property type="component" value="Chromosome"/>
</dbReference>
<dbReference type="KEGG" id="azq:G3580_03920"/>
<protein>
    <recommendedName>
        <fullName evidence="2">Hydrazine synthase alpha subunit middle domain-containing protein</fullName>
    </recommendedName>
</protein>
<feature type="compositionally biased region" description="Polar residues" evidence="1">
    <location>
        <begin position="55"/>
        <end position="69"/>
    </location>
</feature>
<dbReference type="InterPro" id="IPR040698">
    <property type="entry name" value="HZS_alpha_mid"/>
</dbReference>
<name>A0A6C1B1R0_9RHOO</name>
<feature type="region of interest" description="Disordered" evidence="1">
    <location>
        <begin position="831"/>
        <end position="853"/>
    </location>
</feature>
<evidence type="ECO:0000313" key="3">
    <source>
        <dbReference type="EMBL" id="QID16855.1"/>
    </source>
</evidence>
<dbReference type="AlphaFoldDB" id="A0A6C1B1R0"/>
<evidence type="ECO:0000256" key="1">
    <source>
        <dbReference type="SAM" id="MobiDB-lite"/>
    </source>
</evidence>
<proteinExistence type="predicted"/>